<dbReference type="RefSeq" id="WP_115611723.1">
    <property type="nucleotide sequence ID" value="NZ_JBHLZC010000004.1"/>
</dbReference>
<feature type="chain" id="PRO_5016624095" evidence="1">
    <location>
        <begin position="21"/>
        <end position="293"/>
    </location>
</feature>
<organism evidence="2 3">
    <name type="scientific">Cardiobacterium valvarum</name>
    <dbReference type="NCBI Taxonomy" id="194702"/>
    <lineage>
        <taxon>Bacteria</taxon>
        <taxon>Pseudomonadati</taxon>
        <taxon>Pseudomonadota</taxon>
        <taxon>Gammaproteobacteria</taxon>
        <taxon>Cardiobacteriales</taxon>
        <taxon>Cardiobacteriaceae</taxon>
        <taxon>Cardiobacterium</taxon>
    </lineage>
</organism>
<keyword evidence="1" id="KW-0732">Signal</keyword>
<reference evidence="2 3" key="1">
    <citation type="submission" date="2018-06" db="EMBL/GenBank/DDBJ databases">
        <authorList>
            <consortium name="Pathogen Informatics"/>
            <person name="Doyle S."/>
        </authorList>
    </citation>
    <scope>NUCLEOTIDE SEQUENCE [LARGE SCALE GENOMIC DNA]</scope>
    <source>
        <strain evidence="2 3">NCTC13294</strain>
    </source>
</reference>
<dbReference type="AlphaFoldDB" id="A0A381E999"/>
<proteinExistence type="predicted"/>
<dbReference type="Proteomes" id="UP000254572">
    <property type="component" value="Unassembled WGS sequence"/>
</dbReference>
<sequence>MPFPRSLLVLSAFAAVQALAADADTLAQETLNQHFPANAGALEVFNDDANHPAAGDKLKTCHFAPMKEVENADSDGGLEGYCLRLVSEKVVDVAAGKRRYLLFAGDNLHTPHSAPGMVALFAFSSADGKDWQPAVQYQGEGFGKYGIAPTEWQWQLFGKEVWGATTFTGDAAWGGSWSSQVILLDDGKAVHAAFVPSGFSNFSEEDGCEPEDLSRCADVQVKYAVREDLPAVGNVYPLELSLDGFIGMAKSGKDKNARPKPAKTFKGEKFIWPFDADKHAYIEPKGFPKLSEE</sequence>
<evidence type="ECO:0000313" key="2">
    <source>
        <dbReference type="EMBL" id="SUX23225.1"/>
    </source>
</evidence>
<keyword evidence="3" id="KW-1185">Reference proteome</keyword>
<dbReference type="OrthoDB" id="10007849at2"/>
<accession>A0A381E999</accession>
<gene>
    <name evidence="2" type="ORF">NCTC13294_01454</name>
</gene>
<name>A0A381E999_9GAMM</name>
<evidence type="ECO:0000256" key="1">
    <source>
        <dbReference type="SAM" id="SignalP"/>
    </source>
</evidence>
<feature type="signal peptide" evidence="1">
    <location>
        <begin position="1"/>
        <end position="20"/>
    </location>
</feature>
<dbReference type="EMBL" id="UFUW01000001">
    <property type="protein sequence ID" value="SUX23225.1"/>
    <property type="molecule type" value="Genomic_DNA"/>
</dbReference>
<evidence type="ECO:0000313" key="3">
    <source>
        <dbReference type="Proteomes" id="UP000254572"/>
    </source>
</evidence>
<protein>
    <submittedName>
        <fullName evidence="2">Uncharacterized protein</fullName>
    </submittedName>
</protein>